<dbReference type="PANTHER" id="PTHR12027:SF98">
    <property type="entry name" value="PROTEIN WNT"/>
    <property type="match status" value="1"/>
</dbReference>
<dbReference type="AlphaFoldDB" id="T1H0R7"/>
<protein>
    <recommendedName>
        <fullName evidence="9">Protein Wnt</fullName>
    </recommendedName>
</protein>
<keyword evidence="11" id="KW-1185">Reference proteome</keyword>
<accession>T1H0R7</accession>
<evidence type="ECO:0000256" key="8">
    <source>
        <dbReference type="ARBA" id="ARBA00023288"/>
    </source>
</evidence>
<comment type="subcellular location">
    <subcellularLocation>
        <location evidence="1 9">Secreted</location>
        <location evidence="1 9">Extracellular space</location>
        <location evidence="1 9">Extracellular matrix</location>
    </subcellularLocation>
</comment>
<evidence type="ECO:0000256" key="9">
    <source>
        <dbReference type="RuleBase" id="RU003500"/>
    </source>
</evidence>
<dbReference type="GO" id="GO:0060070">
    <property type="term" value="P:canonical Wnt signaling pathway"/>
    <property type="evidence" value="ECO:0007669"/>
    <property type="project" value="TreeGrafter"/>
</dbReference>
<keyword evidence="8" id="KW-0449">Lipoprotein</keyword>
<dbReference type="FunFam" id="3.30.2460.20:FF:000001">
    <property type="entry name" value="Wnt homolog"/>
    <property type="match status" value="1"/>
</dbReference>
<dbReference type="Pfam" id="PF00110">
    <property type="entry name" value="wnt"/>
    <property type="match status" value="1"/>
</dbReference>
<evidence type="ECO:0000256" key="2">
    <source>
        <dbReference type="ARBA" id="ARBA00005683"/>
    </source>
</evidence>
<keyword evidence="6 9" id="KW-0879">Wnt signaling pathway</keyword>
<reference evidence="10" key="2">
    <citation type="submission" date="2015-06" db="UniProtKB">
        <authorList>
            <consortium name="EnsemblMetazoa"/>
        </authorList>
    </citation>
    <scope>IDENTIFICATION</scope>
</reference>
<dbReference type="GO" id="GO:0005109">
    <property type="term" value="F:frizzled binding"/>
    <property type="evidence" value="ECO:0007669"/>
    <property type="project" value="TreeGrafter"/>
</dbReference>
<sequence>MDQRTQSTLGRKCNRNSTLNDGCASLCCGRGYNIVKEKRIERCKCKFQWCCFVECSECNIEEWFKEIMDVS</sequence>
<dbReference type="GO" id="GO:0007517">
    <property type="term" value="P:muscle organ development"/>
    <property type="evidence" value="ECO:0007669"/>
    <property type="project" value="UniProtKB-ARBA"/>
</dbReference>
<evidence type="ECO:0000313" key="10">
    <source>
        <dbReference type="EnsemblMetazoa" id="MESCA009753-PA"/>
    </source>
</evidence>
<dbReference type="GO" id="GO:0045165">
    <property type="term" value="P:cell fate commitment"/>
    <property type="evidence" value="ECO:0007669"/>
    <property type="project" value="TreeGrafter"/>
</dbReference>
<dbReference type="GO" id="GO:0060560">
    <property type="term" value="P:developmental growth involved in morphogenesis"/>
    <property type="evidence" value="ECO:0007669"/>
    <property type="project" value="UniProtKB-ARBA"/>
</dbReference>
<dbReference type="GO" id="GO:0000902">
    <property type="term" value="P:cell morphogenesis"/>
    <property type="evidence" value="ECO:0007669"/>
    <property type="project" value="UniProtKB-ARBA"/>
</dbReference>
<dbReference type="EMBL" id="CAQQ02080781">
    <property type="status" value="NOT_ANNOTATED_CDS"/>
    <property type="molecule type" value="Genomic_DNA"/>
</dbReference>
<proteinExistence type="inferred from homology"/>
<keyword evidence="4" id="KW-0964">Secreted</keyword>
<dbReference type="HOGENOM" id="CLU_2742948_0_0_1"/>
<keyword evidence="7" id="KW-1015">Disulfide bond</keyword>
<name>T1H0R7_MEGSC</name>
<dbReference type="EnsemblMetazoa" id="MESCA009753-RA">
    <property type="protein sequence ID" value="MESCA009753-PA"/>
    <property type="gene ID" value="MESCA009753"/>
</dbReference>
<evidence type="ECO:0000256" key="7">
    <source>
        <dbReference type="ARBA" id="ARBA00023157"/>
    </source>
</evidence>
<evidence type="ECO:0000313" key="11">
    <source>
        <dbReference type="Proteomes" id="UP000015102"/>
    </source>
</evidence>
<evidence type="ECO:0000256" key="4">
    <source>
        <dbReference type="ARBA" id="ARBA00022525"/>
    </source>
</evidence>
<dbReference type="Proteomes" id="UP000015102">
    <property type="component" value="Unassembled WGS sequence"/>
</dbReference>
<keyword evidence="3 9" id="KW-0217">Developmental protein</keyword>
<dbReference type="GO" id="GO:0005615">
    <property type="term" value="C:extracellular space"/>
    <property type="evidence" value="ECO:0007669"/>
    <property type="project" value="TreeGrafter"/>
</dbReference>
<organism evidence="10 11">
    <name type="scientific">Megaselia scalaris</name>
    <name type="common">Humpbacked fly</name>
    <name type="synonym">Phora scalaris</name>
    <dbReference type="NCBI Taxonomy" id="36166"/>
    <lineage>
        <taxon>Eukaryota</taxon>
        <taxon>Metazoa</taxon>
        <taxon>Ecdysozoa</taxon>
        <taxon>Arthropoda</taxon>
        <taxon>Hexapoda</taxon>
        <taxon>Insecta</taxon>
        <taxon>Pterygota</taxon>
        <taxon>Neoptera</taxon>
        <taxon>Endopterygota</taxon>
        <taxon>Diptera</taxon>
        <taxon>Brachycera</taxon>
        <taxon>Muscomorpha</taxon>
        <taxon>Platypezoidea</taxon>
        <taxon>Phoridae</taxon>
        <taxon>Megaseliini</taxon>
        <taxon>Megaselia</taxon>
    </lineage>
</organism>
<dbReference type="Gene3D" id="3.30.2460.20">
    <property type="match status" value="1"/>
</dbReference>
<evidence type="ECO:0000256" key="1">
    <source>
        <dbReference type="ARBA" id="ARBA00004498"/>
    </source>
</evidence>
<dbReference type="GO" id="GO:0005125">
    <property type="term" value="F:cytokine activity"/>
    <property type="evidence" value="ECO:0007669"/>
    <property type="project" value="TreeGrafter"/>
</dbReference>
<evidence type="ECO:0000256" key="6">
    <source>
        <dbReference type="ARBA" id="ARBA00022687"/>
    </source>
</evidence>
<reference evidence="11" key="1">
    <citation type="submission" date="2013-02" db="EMBL/GenBank/DDBJ databases">
        <authorList>
            <person name="Hughes D."/>
        </authorList>
    </citation>
    <scope>NUCLEOTIDE SEQUENCE</scope>
    <source>
        <strain>Durham</strain>
        <strain evidence="11">NC isolate 2 -- Noor lab</strain>
    </source>
</reference>
<dbReference type="InterPro" id="IPR043158">
    <property type="entry name" value="Wnt_C"/>
</dbReference>
<dbReference type="OMA" id="LERCECK"/>
<evidence type="ECO:0000256" key="3">
    <source>
        <dbReference type="ARBA" id="ARBA00022473"/>
    </source>
</evidence>
<dbReference type="InterPro" id="IPR005817">
    <property type="entry name" value="Wnt"/>
</dbReference>
<comment type="similarity">
    <text evidence="2 9">Belongs to the Wnt family.</text>
</comment>
<dbReference type="PANTHER" id="PTHR12027">
    <property type="entry name" value="WNT RELATED"/>
    <property type="match status" value="1"/>
</dbReference>
<keyword evidence="5" id="KW-0272">Extracellular matrix</keyword>
<dbReference type="GO" id="GO:0030182">
    <property type="term" value="P:neuron differentiation"/>
    <property type="evidence" value="ECO:0007669"/>
    <property type="project" value="TreeGrafter"/>
</dbReference>
<evidence type="ECO:0000256" key="5">
    <source>
        <dbReference type="ARBA" id="ARBA00022530"/>
    </source>
</evidence>
<comment type="function">
    <text evidence="9">Ligand for members of the frizzled family of seven transmembrane receptors.</text>
</comment>
<dbReference type="EMBL" id="CAQQ02080780">
    <property type="status" value="NOT_ANNOTATED_CDS"/>
    <property type="molecule type" value="Genomic_DNA"/>
</dbReference>
<dbReference type="STRING" id="36166.T1H0R7"/>